<keyword evidence="1" id="KW-0328">Glycosyltransferase</keyword>
<organism evidence="3 4">
    <name type="scientific">Sphingobacterium thermophilum</name>
    <dbReference type="NCBI Taxonomy" id="768534"/>
    <lineage>
        <taxon>Bacteria</taxon>
        <taxon>Pseudomonadati</taxon>
        <taxon>Bacteroidota</taxon>
        <taxon>Sphingobacteriia</taxon>
        <taxon>Sphingobacteriales</taxon>
        <taxon>Sphingobacteriaceae</taxon>
        <taxon>Sphingobacterium</taxon>
    </lineage>
</organism>
<evidence type="ECO:0000256" key="2">
    <source>
        <dbReference type="ARBA" id="ARBA00022679"/>
    </source>
</evidence>
<dbReference type="EMBL" id="BAABGR010000015">
    <property type="protein sequence ID" value="GAA4516409.1"/>
    <property type="molecule type" value="Genomic_DNA"/>
</dbReference>
<keyword evidence="2" id="KW-0808">Transferase</keyword>
<evidence type="ECO:0000256" key="1">
    <source>
        <dbReference type="ARBA" id="ARBA00022676"/>
    </source>
</evidence>
<dbReference type="PANTHER" id="PTHR11927:SF9">
    <property type="entry name" value="L-FUCOSYLTRANSFERASE"/>
    <property type="match status" value="1"/>
</dbReference>
<keyword evidence="4" id="KW-1185">Reference proteome</keyword>
<name>A0ABP8R2V1_9SPHI</name>
<comment type="caution">
    <text evidence="3">The sequence shown here is derived from an EMBL/GenBank/DDBJ whole genome shotgun (WGS) entry which is preliminary data.</text>
</comment>
<reference evidence="4" key="1">
    <citation type="journal article" date="2019" name="Int. J. Syst. Evol. Microbiol.">
        <title>The Global Catalogue of Microorganisms (GCM) 10K type strain sequencing project: providing services to taxonomists for standard genome sequencing and annotation.</title>
        <authorList>
            <consortium name="The Broad Institute Genomics Platform"/>
            <consortium name="The Broad Institute Genome Sequencing Center for Infectious Disease"/>
            <person name="Wu L."/>
            <person name="Ma J."/>
        </authorList>
    </citation>
    <scope>NUCLEOTIDE SEQUENCE [LARGE SCALE GENOMIC DNA]</scope>
    <source>
        <strain evidence="4">JCM 17858</strain>
    </source>
</reference>
<dbReference type="Pfam" id="PF01531">
    <property type="entry name" value="Glyco_transf_11"/>
    <property type="match status" value="1"/>
</dbReference>
<evidence type="ECO:0000313" key="3">
    <source>
        <dbReference type="EMBL" id="GAA4516409.1"/>
    </source>
</evidence>
<dbReference type="InterPro" id="IPR002516">
    <property type="entry name" value="Glyco_trans_11"/>
</dbReference>
<gene>
    <name evidence="3" type="ORF">GCM10023173_15680</name>
</gene>
<dbReference type="Proteomes" id="UP001500394">
    <property type="component" value="Unassembled WGS sequence"/>
</dbReference>
<dbReference type="CDD" id="cd11301">
    <property type="entry name" value="Fut1_Fut2_like"/>
    <property type="match status" value="1"/>
</dbReference>
<evidence type="ECO:0000313" key="4">
    <source>
        <dbReference type="Proteomes" id="UP001500394"/>
    </source>
</evidence>
<sequence>MKIVKIHAGLGNQIFQYALFLGLKKYGHKVKVDYSEFELYNIHHGYELQRAFNINLPHITSFEKKLYAPRRPRFIYRVLRKCFNTDACYMIEQPEFCFSEEVLLSPKTKYLNGYWQHHRYVDLVEEELRQNLKFPKINDPQNEKLLKKIQHHNSVASIHVRRGDYLNHPTLGGLCDLNYYRKAIDYIKFIMPNPLFVFFSNDIAWCRQNFNSEEALYVDWNRGEDSFRDMQLMSLCHHHIIANSSFSWWAAWLNSRPDKIVIAPKKWINLPEADPKALLLDHFILL</sequence>
<accession>A0ABP8R2V1</accession>
<protein>
    <submittedName>
        <fullName evidence="3">Alpha-1,2-fucosyltransferase</fullName>
    </submittedName>
</protein>
<dbReference type="PANTHER" id="PTHR11927">
    <property type="entry name" value="GALACTOSIDE 2-L-FUCOSYLTRANSFERASE"/>
    <property type="match status" value="1"/>
</dbReference>
<dbReference type="RefSeq" id="WP_345067064.1">
    <property type="nucleotide sequence ID" value="NZ_BAABGR010000015.1"/>
</dbReference>
<proteinExistence type="predicted"/>